<accession>A0A1F4TR52</accession>
<dbReference type="EMBL" id="MEUI01000008">
    <property type="protein sequence ID" value="OGC35117.1"/>
    <property type="molecule type" value="Genomic_DNA"/>
</dbReference>
<evidence type="ECO:0008006" key="3">
    <source>
        <dbReference type="Google" id="ProtNLM"/>
    </source>
</evidence>
<gene>
    <name evidence="1" type="ORF">A2462_06145</name>
</gene>
<organism evidence="1 2">
    <name type="scientific">candidate division WOR-1 bacterium RIFOXYC2_FULL_41_25</name>
    <dbReference type="NCBI Taxonomy" id="1802586"/>
    <lineage>
        <taxon>Bacteria</taxon>
        <taxon>Bacillati</taxon>
        <taxon>Saganbacteria</taxon>
    </lineage>
</organism>
<evidence type="ECO:0000313" key="1">
    <source>
        <dbReference type="EMBL" id="OGC35117.1"/>
    </source>
</evidence>
<name>A0A1F4TR52_UNCSA</name>
<dbReference type="Proteomes" id="UP000177309">
    <property type="component" value="Unassembled WGS sequence"/>
</dbReference>
<comment type="caution">
    <text evidence="1">The sequence shown here is derived from an EMBL/GenBank/DDBJ whole genome shotgun (WGS) entry which is preliminary data.</text>
</comment>
<dbReference type="AlphaFoldDB" id="A0A1F4TR52"/>
<sequence length="287" mass="33337">MLFEQLKAIVSEAKQKKVRTGYIINLIKEHLQNIVLEYIYGNKELNHKLIFTGGTCLRFCFNLPRLSEDLDFDCAVKLDHQKIAGDLKNMFRQTLKYQEIDFALKGQNNKIYLKFPFLKQLGLDFQQSFTLLLKVEIAQVNLPEAVLETALVEKGGRTYFLKRYSLADLMAGKVHAFLTRLFYKGKAKEIDFKGRDMYDLVWYMGKDIIPGAKSLKLLFADTKYSGMSWSQMLKEIHLKAGKIKKNNLFLDLVNFIEDTNSINNFLENYSAIIDQYCQKHETDNPKL</sequence>
<dbReference type="InterPro" id="IPR014942">
    <property type="entry name" value="AbiEii"/>
</dbReference>
<dbReference type="Gene3D" id="3.10.450.620">
    <property type="entry name" value="JHP933, nucleotidyltransferase-like core domain"/>
    <property type="match status" value="1"/>
</dbReference>
<reference evidence="1 2" key="1">
    <citation type="journal article" date="2016" name="Nat. Commun.">
        <title>Thousands of microbial genomes shed light on interconnected biogeochemical processes in an aquifer system.</title>
        <authorList>
            <person name="Anantharaman K."/>
            <person name="Brown C.T."/>
            <person name="Hug L.A."/>
            <person name="Sharon I."/>
            <person name="Castelle C.J."/>
            <person name="Probst A.J."/>
            <person name="Thomas B.C."/>
            <person name="Singh A."/>
            <person name="Wilkins M.J."/>
            <person name="Karaoz U."/>
            <person name="Brodie E.L."/>
            <person name="Williams K.H."/>
            <person name="Hubbard S.S."/>
            <person name="Banfield J.F."/>
        </authorList>
    </citation>
    <scope>NUCLEOTIDE SEQUENCE [LARGE SCALE GENOMIC DNA]</scope>
</reference>
<evidence type="ECO:0000313" key="2">
    <source>
        <dbReference type="Proteomes" id="UP000177309"/>
    </source>
</evidence>
<dbReference type="Pfam" id="PF08843">
    <property type="entry name" value="AbiEii"/>
    <property type="match status" value="1"/>
</dbReference>
<protein>
    <recommendedName>
        <fullName evidence="3">Nucleotidyltransferase</fullName>
    </recommendedName>
</protein>
<proteinExistence type="predicted"/>